<organism evidence="4 5">
    <name type="scientific">Nocardioides islandensis</name>
    <dbReference type="NCBI Taxonomy" id="433663"/>
    <lineage>
        <taxon>Bacteria</taxon>
        <taxon>Bacillati</taxon>
        <taxon>Actinomycetota</taxon>
        <taxon>Actinomycetes</taxon>
        <taxon>Propionibacteriales</taxon>
        <taxon>Nocardioidaceae</taxon>
        <taxon>Nocardioides</taxon>
    </lineage>
</organism>
<evidence type="ECO:0000256" key="2">
    <source>
        <dbReference type="ARBA" id="ARBA00023315"/>
    </source>
</evidence>
<dbReference type="InterPro" id="IPR000182">
    <property type="entry name" value="GNAT_dom"/>
</dbReference>
<dbReference type="EMBL" id="JADKPN010000021">
    <property type="protein sequence ID" value="MBF4766002.1"/>
    <property type="molecule type" value="Genomic_DNA"/>
</dbReference>
<dbReference type="PROSITE" id="PS51186">
    <property type="entry name" value="GNAT"/>
    <property type="match status" value="1"/>
</dbReference>
<accession>A0A930YGG7</accession>
<feature type="domain" description="N-acetyltransferase" evidence="3">
    <location>
        <begin position="137"/>
        <end position="262"/>
    </location>
</feature>
<keyword evidence="1" id="KW-0808">Transferase</keyword>
<keyword evidence="2" id="KW-0012">Acyltransferase</keyword>
<protein>
    <submittedName>
        <fullName evidence="4">GNAT family N-acetyltransferase</fullName>
    </submittedName>
</protein>
<dbReference type="Proteomes" id="UP000640489">
    <property type="component" value="Unassembled WGS sequence"/>
</dbReference>
<dbReference type="AlphaFoldDB" id="A0A930YGG7"/>
<evidence type="ECO:0000259" key="3">
    <source>
        <dbReference type="PROSITE" id="PS51186"/>
    </source>
</evidence>
<name>A0A930YGG7_9ACTN</name>
<reference evidence="4" key="1">
    <citation type="submission" date="2020-11" db="EMBL/GenBank/DDBJ databases">
        <title>Nocardioides sp. nov., isolated from Soil of Cynanchum wilfordii Hemsley rhizosphere.</title>
        <authorList>
            <person name="Lee J.-S."/>
            <person name="Suh M.K."/>
            <person name="Kim J.-S."/>
        </authorList>
    </citation>
    <scope>NUCLEOTIDE SEQUENCE</scope>
    <source>
        <strain evidence="4">KCTC 19275</strain>
    </source>
</reference>
<dbReference type="Gene3D" id="3.40.630.30">
    <property type="match status" value="1"/>
</dbReference>
<proteinExistence type="predicted"/>
<dbReference type="InterPro" id="IPR050832">
    <property type="entry name" value="Bact_Acetyltransf"/>
</dbReference>
<keyword evidence="5" id="KW-1185">Reference proteome</keyword>
<dbReference type="RefSeq" id="WP_194709186.1">
    <property type="nucleotide sequence ID" value="NZ_JADKPN010000021.1"/>
</dbReference>
<evidence type="ECO:0000256" key="1">
    <source>
        <dbReference type="ARBA" id="ARBA00022679"/>
    </source>
</evidence>
<comment type="caution">
    <text evidence="4">The sequence shown here is derived from an EMBL/GenBank/DDBJ whole genome shotgun (WGS) entry which is preliminary data.</text>
</comment>
<evidence type="ECO:0000313" key="4">
    <source>
        <dbReference type="EMBL" id="MBF4766002.1"/>
    </source>
</evidence>
<dbReference type="SUPFAM" id="SSF55729">
    <property type="entry name" value="Acyl-CoA N-acyltransferases (Nat)"/>
    <property type="match status" value="1"/>
</dbReference>
<sequence length="262" mass="28071">MIPGVTEAVETSRGDEGTTWEIRRDGAVLGTASAGVRRGGTLVNQLDVPVADAAVSFDAVLEALRERGEESVALDVRADDPVLTAAVDGRGLTLGATQMLLDLAVPVAEPPRVTLRPMGAEEFVAYRAHLVTGYAQDLVDSGAVTDAAAALEASEESTQDLLPDGVDSPGQHLWTPYDGDVPLGILWVFVEGTHAFIYDIEVAEERRRRGYGREILDAAARAAVDLGARELGLNVFGFNEGARALYERAGYATTQRTYRIRF</sequence>
<dbReference type="InterPro" id="IPR016181">
    <property type="entry name" value="Acyl_CoA_acyltransferase"/>
</dbReference>
<dbReference type="PANTHER" id="PTHR43877">
    <property type="entry name" value="AMINOALKYLPHOSPHONATE N-ACETYLTRANSFERASE-RELATED-RELATED"/>
    <property type="match status" value="1"/>
</dbReference>
<evidence type="ECO:0000313" key="5">
    <source>
        <dbReference type="Proteomes" id="UP000640489"/>
    </source>
</evidence>
<dbReference type="Pfam" id="PF00583">
    <property type="entry name" value="Acetyltransf_1"/>
    <property type="match status" value="1"/>
</dbReference>
<gene>
    <name evidence="4" type="ORF">ISU07_22935</name>
</gene>
<dbReference type="GO" id="GO:0016747">
    <property type="term" value="F:acyltransferase activity, transferring groups other than amino-acyl groups"/>
    <property type="evidence" value="ECO:0007669"/>
    <property type="project" value="InterPro"/>
</dbReference>